<evidence type="ECO:0000313" key="10">
    <source>
        <dbReference type="EMBL" id="MBB5472974.1"/>
    </source>
</evidence>
<keyword evidence="3" id="KW-0520">NAD</keyword>
<evidence type="ECO:0000256" key="3">
    <source>
        <dbReference type="ARBA" id="ARBA00023027"/>
    </source>
</evidence>
<reference evidence="10 12" key="2">
    <citation type="submission" date="2020-08" db="EMBL/GenBank/DDBJ databases">
        <title>Sequencing the genomes of 1000 actinobacteria strains.</title>
        <authorList>
            <person name="Klenk H.-P."/>
        </authorList>
    </citation>
    <scope>NUCLEOTIDE SEQUENCE [LARGE SCALE GENOMIC DNA]</scope>
    <source>
        <strain evidence="10 12">DSM 9581</strain>
    </source>
</reference>
<protein>
    <recommendedName>
        <fullName evidence="7">Delta(1)-pyrroline-2-carboxylate reductase</fullName>
        <ecNumber evidence="6">1.5.1.49</ecNumber>
    </recommendedName>
    <alternativeName>
        <fullName evidence="8">Proline ketimine reductase</fullName>
    </alternativeName>
</protein>
<evidence type="ECO:0000256" key="6">
    <source>
        <dbReference type="ARBA" id="ARBA00067080"/>
    </source>
</evidence>
<dbReference type="GO" id="GO:0016491">
    <property type="term" value="F:oxidoreductase activity"/>
    <property type="evidence" value="ECO:0007669"/>
    <property type="project" value="UniProtKB-KW"/>
</dbReference>
<comment type="similarity">
    <text evidence="1">Belongs to the ornithine cyclodeaminase/mu-crystallin family.</text>
</comment>
<evidence type="ECO:0000313" key="9">
    <source>
        <dbReference type="EMBL" id="GEL45889.1"/>
    </source>
</evidence>
<keyword evidence="2" id="KW-0560">Oxidoreductase</keyword>
<dbReference type="Pfam" id="PF02423">
    <property type="entry name" value="OCD_Mu_crystall"/>
    <property type="match status" value="1"/>
</dbReference>
<dbReference type="Proteomes" id="UP000564629">
    <property type="component" value="Unassembled WGS sequence"/>
</dbReference>
<accession>A0A511F9D6</accession>
<organism evidence="9 11">
    <name type="scientific">Cellulomonas hominis</name>
    <dbReference type="NCBI Taxonomy" id="156981"/>
    <lineage>
        <taxon>Bacteria</taxon>
        <taxon>Bacillati</taxon>
        <taxon>Actinomycetota</taxon>
        <taxon>Actinomycetes</taxon>
        <taxon>Micrococcales</taxon>
        <taxon>Cellulomonadaceae</taxon>
        <taxon>Cellulomonas</taxon>
    </lineage>
</organism>
<sequence length="327" mass="33083">MILLTEKDIRSLMSMREAIAAAKEALTLHAAGGCDVPLRTNLDVAQHGGQALFMPAHVPQIDAVGIKIVSVFPGNAARGLPAVPAKVVLLDATTGDVAAILDGTYLTALRTGAVQGAATDTLARADARTGALIGAGGQAFGQLEAMLAARPLTHVRVHDRDGERCAAFVDDARGMASGYGAELSVARTAEDAVEGADVVTAATTSPVPVFDPSALGPGVHVNGVGAYTPAMQELPARLVVDADLVTIDTAAALDEAGDLIAPIEAGLLEPSRPVPLGEVLGGRAAGRTADGQTTVFKTVGSAVLDVVTAHRVLQAAVAAGVGHRIDL</sequence>
<evidence type="ECO:0000256" key="4">
    <source>
        <dbReference type="ARBA" id="ARBA00050354"/>
    </source>
</evidence>
<evidence type="ECO:0000256" key="2">
    <source>
        <dbReference type="ARBA" id="ARBA00023002"/>
    </source>
</evidence>
<dbReference type="RefSeq" id="WP_146834502.1">
    <property type="nucleotide sequence ID" value="NZ_BJVQ01000008.1"/>
</dbReference>
<proteinExistence type="inferred from homology"/>
<dbReference type="EMBL" id="BJVQ01000008">
    <property type="protein sequence ID" value="GEL45889.1"/>
    <property type="molecule type" value="Genomic_DNA"/>
</dbReference>
<dbReference type="InterPro" id="IPR036291">
    <property type="entry name" value="NAD(P)-bd_dom_sf"/>
</dbReference>
<evidence type="ECO:0000256" key="5">
    <source>
        <dbReference type="ARBA" id="ARBA00052703"/>
    </source>
</evidence>
<dbReference type="PIRSF" id="PIRSF001439">
    <property type="entry name" value="CryM"/>
    <property type="match status" value="1"/>
</dbReference>
<gene>
    <name evidence="9" type="ORF">CHO01_10050</name>
    <name evidence="10" type="ORF">HNR08_001710</name>
</gene>
<evidence type="ECO:0000313" key="12">
    <source>
        <dbReference type="Proteomes" id="UP000564629"/>
    </source>
</evidence>
<keyword evidence="11" id="KW-1185">Reference proteome</keyword>
<comment type="caution">
    <text evidence="9">The sequence shown here is derived from an EMBL/GenBank/DDBJ whole genome shotgun (WGS) entry which is preliminary data.</text>
</comment>
<dbReference type="OrthoDB" id="4311033at2"/>
<comment type="catalytic activity">
    <reaction evidence="4">
        <text>L-proline + NAD(+) = 1-pyrroline-2-carboxylate + NADH + H(+)</text>
        <dbReference type="Rhea" id="RHEA:20321"/>
        <dbReference type="ChEBI" id="CHEBI:15378"/>
        <dbReference type="ChEBI" id="CHEBI:39785"/>
        <dbReference type="ChEBI" id="CHEBI:57540"/>
        <dbReference type="ChEBI" id="CHEBI:57945"/>
        <dbReference type="ChEBI" id="CHEBI:60039"/>
        <dbReference type="EC" id="1.5.1.49"/>
    </reaction>
</comment>
<dbReference type="AlphaFoldDB" id="A0A511F9D6"/>
<dbReference type="SUPFAM" id="SSF51735">
    <property type="entry name" value="NAD(P)-binding Rossmann-fold domains"/>
    <property type="match status" value="1"/>
</dbReference>
<dbReference type="GO" id="GO:0019752">
    <property type="term" value="P:carboxylic acid metabolic process"/>
    <property type="evidence" value="ECO:0007669"/>
    <property type="project" value="UniProtKB-ARBA"/>
</dbReference>
<dbReference type="FunFam" id="3.30.1780.10:FF:000002">
    <property type="entry name" value="Ornithine cyclodeaminase"/>
    <property type="match status" value="1"/>
</dbReference>
<dbReference type="InterPro" id="IPR003462">
    <property type="entry name" value="ODC_Mu_crystall"/>
</dbReference>
<dbReference type="GO" id="GO:0005737">
    <property type="term" value="C:cytoplasm"/>
    <property type="evidence" value="ECO:0007669"/>
    <property type="project" value="TreeGrafter"/>
</dbReference>
<comment type="catalytic activity">
    <reaction evidence="5">
        <text>L-proline + NADP(+) = 1-pyrroline-2-carboxylate + NADPH + H(+)</text>
        <dbReference type="Rhea" id="RHEA:20317"/>
        <dbReference type="ChEBI" id="CHEBI:15378"/>
        <dbReference type="ChEBI" id="CHEBI:39785"/>
        <dbReference type="ChEBI" id="CHEBI:57783"/>
        <dbReference type="ChEBI" id="CHEBI:58349"/>
        <dbReference type="ChEBI" id="CHEBI:60039"/>
        <dbReference type="EC" id="1.5.1.49"/>
    </reaction>
</comment>
<evidence type="ECO:0000256" key="1">
    <source>
        <dbReference type="ARBA" id="ARBA00008903"/>
    </source>
</evidence>
<keyword evidence="10" id="KW-0456">Lyase</keyword>
<dbReference type="EMBL" id="JACHDN010000001">
    <property type="protein sequence ID" value="MBB5472974.1"/>
    <property type="molecule type" value="Genomic_DNA"/>
</dbReference>
<dbReference type="EC" id="1.5.1.49" evidence="6"/>
<evidence type="ECO:0000256" key="8">
    <source>
        <dbReference type="ARBA" id="ARBA00078572"/>
    </source>
</evidence>
<evidence type="ECO:0000256" key="7">
    <source>
        <dbReference type="ARBA" id="ARBA00070669"/>
    </source>
</evidence>
<dbReference type="Gene3D" id="3.40.50.720">
    <property type="entry name" value="NAD(P)-binding Rossmann-like Domain"/>
    <property type="match status" value="1"/>
</dbReference>
<dbReference type="PANTHER" id="PTHR13812:SF19">
    <property type="entry name" value="KETIMINE REDUCTASE MU-CRYSTALLIN"/>
    <property type="match status" value="1"/>
</dbReference>
<dbReference type="Gene3D" id="3.30.1780.10">
    <property type="entry name" value="ornithine cyclodeaminase, domain 1"/>
    <property type="match status" value="1"/>
</dbReference>
<dbReference type="Proteomes" id="UP000321723">
    <property type="component" value="Unassembled WGS sequence"/>
</dbReference>
<dbReference type="GO" id="GO:0016829">
    <property type="term" value="F:lyase activity"/>
    <property type="evidence" value="ECO:0007669"/>
    <property type="project" value="UniProtKB-KW"/>
</dbReference>
<dbReference type="PANTHER" id="PTHR13812">
    <property type="entry name" value="KETIMINE REDUCTASE MU-CRYSTALLIN"/>
    <property type="match status" value="1"/>
</dbReference>
<reference evidence="9 11" key="1">
    <citation type="submission" date="2019-07" db="EMBL/GenBank/DDBJ databases">
        <title>Whole genome shotgun sequence of Cellulomonas hominis NBRC 16055.</title>
        <authorList>
            <person name="Hosoyama A."/>
            <person name="Uohara A."/>
            <person name="Ohji S."/>
            <person name="Ichikawa N."/>
        </authorList>
    </citation>
    <scope>NUCLEOTIDE SEQUENCE [LARGE SCALE GENOMIC DNA]</scope>
    <source>
        <strain evidence="9 11">NBRC 16055</strain>
    </source>
</reference>
<dbReference type="InterPro" id="IPR023401">
    <property type="entry name" value="ODC_N"/>
</dbReference>
<dbReference type="FunFam" id="3.40.50.720:FF:000311">
    <property type="entry name" value="Ornithine cyclodeaminase"/>
    <property type="match status" value="1"/>
</dbReference>
<name>A0A511F9D6_9CELL</name>
<evidence type="ECO:0000313" key="11">
    <source>
        <dbReference type="Proteomes" id="UP000321723"/>
    </source>
</evidence>